<dbReference type="SUPFAM" id="SSF51182">
    <property type="entry name" value="RmlC-like cupins"/>
    <property type="match status" value="1"/>
</dbReference>
<dbReference type="InterPro" id="IPR013096">
    <property type="entry name" value="Cupin_2"/>
</dbReference>
<dbReference type="InterPro" id="IPR014710">
    <property type="entry name" value="RmlC-like_jellyroll"/>
</dbReference>
<dbReference type="Pfam" id="PF07883">
    <property type="entry name" value="Cupin_2"/>
    <property type="match status" value="1"/>
</dbReference>
<comment type="caution">
    <text evidence="3">The sequence shown here is derived from an EMBL/GenBank/DDBJ whole genome shotgun (WGS) entry which is preliminary data.</text>
</comment>
<protein>
    <submittedName>
        <fullName evidence="3">Quercetin dioxygenase-like cupin family protein</fullName>
    </submittedName>
</protein>
<dbReference type="PANTHER" id="PTHR38599:SF1">
    <property type="entry name" value="CUPIN DOMAIN PROTEIN (AFU_ORTHOLOGUE AFUA_3G13620)"/>
    <property type="match status" value="1"/>
</dbReference>
<keyword evidence="4" id="KW-1185">Reference proteome</keyword>
<feature type="compositionally biased region" description="Basic and acidic residues" evidence="1">
    <location>
        <begin position="1"/>
        <end position="10"/>
    </location>
</feature>
<dbReference type="Gene3D" id="2.60.120.10">
    <property type="entry name" value="Jelly Rolls"/>
    <property type="match status" value="1"/>
</dbReference>
<dbReference type="GO" id="GO:0051213">
    <property type="term" value="F:dioxygenase activity"/>
    <property type="evidence" value="ECO:0007669"/>
    <property type="project" value="UniProtKB-KW"/>
</dbReference>
<name>A0A7W9GC84_9ACTN</name>
<dbReference type="InterPro" id="IPR011051">
    <property type="entry name" value="RmlC_Cupin_sf"/>
</dbReference>
<gene>
    <name evidence="3" type="ORF">HD596_007873</name>
</gene>
<dbReference type="EMBL" id="JACHMB010000001">
    <property type="protein sequence ID" value="MBB5781117.1"/>
    <property type="molecule type" value="Genomic_DNA"/>
</dbReference>
<dbReference type="PANTHER" id="PTHR38599">
    <property type="entry name" value="CUPIN DOMAIN PROTEIN (AFU_ORTHOLOGUE AFUA_3G13620)"/>
    <property type="match status" value="1"/>
</dbReference>
<proteinExistence type="predicted"/>
<feature type="region of interest" description="Disordered" evidence="1">
    <location>
        <begin position="1"/>
        <end position="22"/>
    </location>
</feature>
<keyword evidence="3" id="KW-0223">Dioxygenase</keyword>
<reference evidence="3 4" key="1">
    <citation type="submission" date="2020-08" db="EMBL/GenBank/DDBJ databases">
        <title>Sequencing the genomes of 1000 actinobacteria strains.</title>
        <authorList>
            <person name="Klenk H.-P."/>
        </authorList>
    </citation>
    <scope>NUCLEOTIDE SEQUENCE [LARGE SCALE GENOMIC DNA]</scope>
    <source>
        <strain evidence="3 4">DSM 45507</strain>
    </source>
</reference>
<evidence type="ECO:0000256" key="1">
    <source>
        <dbReference type="SAM" id="MobiDB-lite"/>
    </source>
</evidence>
<accession>A0A7W9GC84</accession>
<dbReference type="AlphaFoldDB" id="A0A7W9GC84"/>
<evidence type="ECO:0000259" key="2">
    <source>
        <dbReference type="Pfam" id="PF07883"/>
    </source>
</evidence>
<dbReference type="RefSeq" id="WP_185074468.1">
    <property type="nucleotide sequence ID" value="NZ_JACHMB010000001.1"/>
</dbReference>
<feature type="domain" description="Cupin type-2" evidence="2">
    <location>
        <begin position="28"/>
        <end position="97"/>
    </location>
</feature>
<keyword evidence="3" id="KW-0560">Oxidoreductase</keyword>
<evidence type="ECO:0000313" key="4">
    <source>
        <dbReference type="Proteomes" id="UP000579153"/>
    </source>
</evidence>
<sequence length="111" mass="11733">MSAINREHLVTGDLTGRPGRIDRVETHRVTLPPGAASGPHTHPGGVAGYVTAGRIVYELDGHPAQELRAGSAFFEPAGATVRRFDNLSATEPATFVASYLLTGDQPLIESL</sequence>
<organism evidence="3 4">
    <name type="scientific">Nonomuraea jabiensis</name>
    <dbReference type="NCBI Taxonomy" id="882448"/>
    <lineage>
        <taxon>Bacteria</taxon>
        <taxon>Bacillati</taxon>
        <taxon>Actinomycetota</taxon>
        <taxon>Actinomycetes</taxon>
        <taxon>Streptosporangiales</taxon>
        <taxon>Streptosporangiaceae</taxon>
        <taxon>Nonomuraea</taxon>
    </lineage>
</organism>
<dbReference type="Proteomes" id="UP000579153">
    <property type="component" value="Unassembled WGS sequence"/>
</dbReference>
<evidence type="ECO:0000313" key="3">
    <source>
        <dbReference type="EMBL" id="MBB5781117.1"/>
    </source>
</evidence>